<accession>A0A7C9RW91</accession>
<protein>
    <submittedName>
        <fullName evidence="1">Esterase family protein</fullName>
    </submittedName>
</protein>
<organism evidence="1 2">
    <name type="scientific">Lentzea alba</name>
    <dbReference type="NCBI Taxonomy" id="2714351"/>
    <lineage>
        <taxon>Bacteria</taxon>
        <taxon>Bacillati</taxon>
        <taxon>Actinomycetota</taxon>
        <taxon>Actinomycetes</taxon>
        <taxon>Pseudonocardiales</taxon>
        <taxon>Pseudonocardiaceae</taxon>
        <taxon>Lentzea</taxon>
    </lineage>
</organism>
<dbReference type="InterPro" id="IPR050583">
    <property type="entry name" value="Mycobacterial_A85_antigen"/>
</dbReference>
<dbReference type="RefSeq" id="WP_166053201.1">
    <property type="nucleotide sequence ID" value="NZ_JAAMPJ010000012.1"/>
</dbReference>
<keyword evidence="2" id="KW-1185">Reference proteome</keyword>
<dbReference type="InterPro" id="IPR029058">
    <property type="entry name" value="AB_hydrolase_fold"/>
</dbReference>
<dbReference type="Pfam" id="PF00756">
    <property type="entry name" value="Esterase"/>
    <property type="match status" value="1"/>
</dbReference>
<evidence type="ECO:0000313" key="2">
    <source>
        <dbReference type="Proteomes" id="UP000481360"/>
    </source>
</evidence>
<dbReference type="Gene3D" id="3.40.50.1820">
    <property type="entry name" value="alpha/beta hydrolase"/>
    <property type="match status" value="1"/>
</dbReference>
<comment type="caution">
    <text evidence="1">The sequence shown here is derived from an EMBL/GenBank/DDBJ whole genome shotgun (WGS) entry which is preliminary data.</text>
</comment>
<gene>
    <name evidence="1" type="ORF">G7043_36380</name>
</gene>
<reference evidence="1 2" key="1">
    <citation type="submission" date="2020-03" db="EMBL/GenBank/DDBJ databases">
        <title>Isolation and identification of active actinomycetes.</title>
        <authorList>
            <person name="Sun X."/>
        </authorList>
    </citation>
    <scope>NUCLEOTIDE SEQUENCE [LARGE SCALE GENOMIC DNA]</scope>
    <source>
        <strain evidence="1 2">NEAU-D13</strain>
    </source>
</reference>
<dbReference type="PANTHER" id="PTHR48098:SF1">
    <property type="entry name" value="DIACYLGLYCEROL ACYLTRANSFERASE_MYCOLYLTRANSFERASE AG85A"/>
    <property type="match status" value="1"/>
</dbReference>
<dbReference type="Proteomes" id="UP000481360">
    <property type="component" value="Unassembled WGS sequence"/>
</dbReference>
<dbReference type="AlphaFoldDB" id="A0A7C9RW91"/>
<dbReference type="GO" id="GO:0016747">
    <property type="term" value="F:acyltransferase activity, transferring groups other than amino-acyl groups"/>
    <property type="evidence" value="ECO:0007669"/>
    <property type="project" value="TreeGrafter"/>
</dbReference>
<dbReference type="SUPFAM" id="SSF53474">
    <property type="entry name" value="alpha/beta-Hydrolases"/>
    <property type="match status" value="1"/>
</dbReference>
<dbReference type="EMBL" id="JAAMPJ010000012">
    <property type="protein sequence ID" value="NGY64404.1"/>
    <property type="molecule type" value="Genomic_DNA"/>
</dbReference>
<dbReference type="InterPro" id="IPR000801">
    <property type="entry name" value="Esterase-like"/>
</dbReference>
<evidence type="ECO:0000313" key="1">
    <source>
        <dbReference type="EMBL" id="NGY64404.1"/>
    </source>
</evidence>
<dbReference type="PANTHER" id="PTHR48098">
    <property type="entry name" value="ENTEROCHELIN ESTERASE-RELATED"/>
    <property type="match status" value="1"/>
</dbReference>
<name>A0A7C9RW91_9PSEU</name>
<proteinExistence type="predicted"/>
<sequence>MDIQVVSERFVRPGVYQLEVHSPALNASATVMLITPPGWAPGARRTWPVLYLLHGGDDGPSCWLDRTDVAHRARAHPGGVLVVLPEGGRAGFYTDWRHPLSPAWHRFHTVELRSLLESRYGAGSSRAIAGVSMGGYGAVMYAARNPGMFLAVASYSGLLHTTRRGVPLLLRYFLRSVGERMSAMWGPRWWRRALWAGNDPYRLAPRLIGTPLYVAAGDGTRVAGDPPAPGDRLLERLIGPTSHDFAERMAALGSPVRTSFRPGTHDWPSWQRELDRSWVFLTGALTEG</sequence>